<keyword evidence="3" id="KW-0238">DNA-binding</keyword>
<dbReference type="EMBL" id="BAAAPU010000001">
    <property type="protein sequence ID" value="GAA1965465.1"/>
    <property type="molecule type" value="Genomic_DNA"/>
</dbReference>
<dbReference type="CDD" id="cd06170">
    <property type="entry name" value="LuxR_C_like"/>
    <property type="match status" value="1"/>
</dbReference>
<keyword evidence="2" id="KW-0805">Transcription regulation</keyword>
<dbReference type="Proteomes" id="UP001500013">
    <property type="component" value="Unassembled WGS sequence"/>
</dbReference>
<gene>
    <name evidence="8" type="ORF">GCM10009817_01560</name>
</gene>
<feature type="modified residue" description="4-aspartylphosphate" evidence="5">
    <location>
        <position position="55"/>
    </location>
</feature>
<dbReference type="SMART" id="SM00448">
    <property type="entry name" value="REC"/>
    <property type="match status" value="1"/>
</dbReference>
<evidence type="ECO:0000256" key="2">
    <source>
        <dbReference type="ARBA" id="ARBA00023015"/>
    </source>
</evidence>
<dbReference type="Pfam" id="PF00196">
    <property type="entry name" value="GerE"/>
    <property type="match status" value="1"/>
</dbReference>
<dbReference type="PRINTS" id="PR00038">
    <property type="entry name" value="HTHLUXR"/>
</dbReference>
<keyword evidence="4" id="KW-0804">Transcription</keyword>
<dbReference type="InterPro" id="IPR039420">
    <property type="entry name" value="WalR-like"/>
</dbReference>
<evidence type="ECO:0000256" key="3">
    <source>
        <dbReference type="ARBA" id="ARBA00023125"/>
    </source>
</evidence>
<dbReference type="PANTHER" id="PTHR43214:SF24">
    <property type="entry name" value="TRANSCRIPTIONAL REGULATORY PROTEIN NARL-RELATED"/>
    <property type="match status" value="1"/>
</dbReference>
<dbReference type="InterPro" id="IPR058245">
    <property type="entry name" value="NreC/VraR/RcsB-like_REC"/>
</dbReference>
<dbReference type="SUPFAM" id="SSF52172">
    <property type="entry name" value="CheY-like"/>
    <property type="match status" value="1"/>
</dbReference>
<comment type="caution">
    <text evidence="8">The sequence shown here is derived from an EMBL/GenBank/DDBJ whole genome shotgun (WGS) entry which is preliminary data.</text>
</comment>
<keyword evidence="1 5" id="KW-0597">Phosphoprotein</keyword>
<evidence type="ECO:0000256" key="4">
    <source>
        <dbReference type="ARBA" id="ARBA00023163"/>
    </source>
</evidence>
<dbReference type="InterPro" id="IPR011006">
    <property type="entry name" value="CheY-like_superfamily"/>
</dbReference>
<dbReference type="RefSeq" id="WP_344057435.1">
    <property type="nucleotide sequence ID" value="NZ_BAAAPU010000001.1"/>
</dbReference>
<evidence type="ECO:0000259" key="6">
    <source>
        <dbReference type="PROSITE" id="PS50043"/>
    </source>
</evidence>
<dbReference type="PROSITE" id="PS50043">
    <property type="entry name" value="HTH_LUXR_2"/>
    <property type="match status" value="1"/>
</dbReference>
<feature type="domain" description="Response regulatory" evidence="7">
    <location>
        <begin position="4"/>
        <end position="122"/>
    </location>
</feature>
<sequence length="237" mass="25404">MTVRVLIADDQPLMRRALADCLADEDDIEVVGEASNGQQAVDLAARLEADVALLDIRMPVLDGVEATRRIVGSGSSAQTRVVVVTTFDLDEYIVAALRAGASGFLLKDATPEELVRAVRVVACGEALLAPTVTKRLLERYSRYLPLTPVGNPLPELTPRELAVLRLVGRGYTNAEMAAELHLAQSSVKTHIAHLLAKLHAPDRVHLVIHAYENGIVLPNDAPTANGPYGVTPGRDGL</sequence>
<accession>A0ABN2R9N6</accession>
<name>A0ABN2R9N6_9MICO</name>
<protein>
    <submittedName>
        <fullName evidence="8">Response regulator transcription factor</fullName>
    </submittedName>
</protein>
<dbReference type="InterPro" id="IPR001789">
    <property type="entry name" value="Sig_transdc_resp-reg_receiver"/>
</dbReference>
<dbReference type="PANTHER" id="PTHR43214">
    <property type="entry name" value="TWO-COMPONENT RESPONSE REGULATOR"/>
    <property type="match status" value="1"/>
</dbReference>
<dbReference type="SMART" id="SM00421">
    <property type="entry name" value="HTH_LUXR"/>
    <property type="match status" value="1"/>
</dbReference>
<dbReference type="PROSITE" id="PS50110">
    <property type="entry name" value="RESPONSE_REGULATORY"/>
    <property type="match status" value="1"/>
</dbReference>
<feature type="domain" description="HTH luxR-type" evidence="6">
    <location>
        <begin position="149"/>
        <end position="214"/>
    </location>
</feature>
<evidence type="ECO:0000313" key="9">
    <source>
        <dbReference type="Proteomes" id="UP001500013"/>
    </source>
</evidence>
<dbReference type="SUPFAM" id="SSF46894">
    <property type="entry name" value="C-terminal effector domain of the bipartite response regulators"/>
    <property type="match status" value="1"/>
</dbReference>
<evidence type="ECO:0000313" key="8">
    <source>
        <dbReference type="EMBL" id="GAA1965465.1"/>
    </source>
</evidence>
<organism evidence="8 9">
    <name type="scientific">Terrabacter lapilli</name>
    <dbReference type="NCBI Taxonomy" id="436231"/>
    <lineage>
        <taxon>Bacteria</taxon>
        <taxon>Bacillati</taxon>
        <taxon>Actinomycetota</taxon>
        <taxon>Actinomycetes</taxon>
        <taxon>Micrococcales</taxon>
        <taxon>Intrasporangiaceae</taxon>
        <taxon>Terrabacter</taxon>
    </lineage>
</organism>
<evidence type="ECO:0000256" key="1">
    <source>
        <dbReference type="ARBA" id="ARBA00022553"/>
    </source>
</evidence>
<dbReference type="InterPro" id="IPR000792">
    <property type="entry name" value="Tscrpt_reg_LuxR_C"/>
</dbReference>
<evidence type="ECO:0000256" key="5">
    <source>
        <dbReference type="PROSITE-ProRule" id="PRU00169"/>
    </source>
</evidence>
<reference evidence="8 9" key="1">
    <citation type="journal article" date="2019" name="Int. J. Syst. Evol. Microbiol.">
        <title>The Global Catalogue of Microorganisms (GCM) 10K type strain sequencing project: providing services to taxonomists for standard genome sequencing and annotation.</title>
        <authorList>
            <consortium name="The Broad Institute Genomics Platform"/>
            <consortium name="The Broad Institute Genome Sequencing Center for Infectious Disease"/>
            <person name="Wu L."/>
            <person name="Ma J."/>
        </authorList>
    </citation>
    <scope>NUCLEOTIDE SEQUENCE [LARGE SCALE GENOMIC DNA]</scope>
    <source>
        <strain evidence="8 9">JCM 15628</strain>
    </source>
</reference>
<proteinExistence type="predicted"/>
<dbReference type="CDD" id="cd17535">
    <property type="entry name" value="REC_NarL-like"/>
    <property type="match status" value="1"/>
</dbReference>
<dbReference type="InterPro" id="IPR016032">
    <property type="entry name" value="Sig_transdc_resp-reg_C-effctor"/>
</dbReference>
<keyword evidence="9" id="KW-1185">Reference proteome</keyword>
<dbReference type="Gene3D" id="3.40.50.2300">
    <property type="match status" value="1"/>
</dbReference>
<dbReference type="Pfam" id="PF00072">
    <property type="entry name" value="Response_reg"/>
    <property type="match status" value="1"/>
</dbReference>
<evidence type="ECO:0000259" key="7">
    <source>
        <dbReference type="PROSITE" id="PS50110"/>
    </source>
</evidence>